<dbReference type="GO" id="GO:0003824">
    <property type="term" value="F:catalytic activity"/>
    <property type="evidence" value="ECO:0007669"/>
    <property type="project" value="InterPro"/>
</dbReference>
<dbReference type="PANTHER" id="PTHR45527:SF1">
    <property type="entry name" value="FATTY ACID SYNTHASE"/>
    <property type="match status" value="1"/>
</dbReference>
<comment type="cofactor">
    <cofactor evidence="1">
        <name>pantetheine 4'-phosphate</name>
        <dbReference type="ChEBI" id="CHEBI:47942"/>
    </cofactor>
</comment>
<evidence type="ECO:0000256" key="1">
    <source>
        <dbReference type="ARBA" id="ARBA00001957"/>
    </source>
</evidence>
<dbReference type="Pfam" id="PF00975">
    <property type="entry name" value="Thioesterase"/>
    <property type="match status" value="1"/>
</dbReference>
<dbReference type="GO" id="GO:0031177">
    <property type="term" value="F:phosphopantetheine binding"/>
    <property type="evidence" value="ECO:0007669"/>
    <property type="project" value="InterPro"/>
</dbReference>
<dbReference type="InterPro" id="IPR042099">
    <property type="entry name" value="ANL_N_sf"/>
</dbReference>
<dbReference type="SUPFAM" id="SSF52777">
    <property type="entry name" value="CoA-dependent acyltransferases"/>
    <property type="match status" value="12"/>
</dbReference>
<dbReference type="Gene3D" id="3.40.50.1820">
    <property type="entry name" value="alpha/beta hydrolase"/>
    <property type="match status" value="1"/>
</dbReference>
<dbReference type="InterPro" id="IPR001031">
    <property type="entry name" value="Thioesterase"/>
</dbReference>
<dbReference type="GO" id="GO:0043041">
    <property type="term" value="P:amino acid activation for nonribosomal peptide biosynthetic process"/>
    <property type="evidence" value="ECO:0007669"/>
    <property type="project" value="TreeGrafter"/>
</dbReference>
<dbReference type="InterPro" id="IPR025110">
    <property type="entry name" value="AMP-bd_C"/>
</dbReference>
<dbReference type="HOGENOM" id="CLU_000022_0_15_11"/>
<reference evidence="5 6" key="1">
    <citation type="journal article" date="2012" name="Appl. Environ. Microbiol.">
        <title>Involvement of two latex-clearing proteins during rubber degradation and insights into the subsequent degradation pathway revealed by the genome sequence of Gordonia polyisoprenivorans strain VH2.</title>
        <authorList>
            <person name="Hiessl S."/>
            <person name="Schuldes J."/>
            <person name="Thurmer A."/>
            <person name="Halbsguth T."/>
            <person name="Broker D."/>
            <person name="Angelov A."/>
            <person name="Liebl W."/>
            <person name="Daniel R."/>
            <person name="Steinbuchel A."/>
        </authorList>
    </citation>
    <scope>NUCLEOTIDE SEQUENCE [LARGE SCALE GENOMIC DNA]</scope>
    <source>
        <strain evidence="6">DSM 44266 / VH2</strain>
    </source>
</reference>
<proteinExistence type="predicted"/>
<gene>
    <name evidence="5" type="ordered locus">GPOL_c11240</name>
</gene>
<dbReference type="InterPro" id="IPR020845">
    <property type="entry name" value="AMP-binding_CS"/>
</dbReference>
<dbReference type="Pfam" id="PF00668">
    <property type="entry name" value="Condensation"/>
    <property type="match status" value="6"/>
</dbReference>
<dbReference type="Proteomes" id="UP000009154">
    <property type="component" value="Chromosome"/>
</dbReference>
<dbReference type="Gene3D" id="3.40.50.12780">
    <property type="entry name" value="N-terminal domain of ligase-like"/>
    <property type="match status" value="4"/>
</dbReference>
<dbReference type="GO" id="GO:0044550">
    <property type="term" value="P:secondary metabolite biosynthetic process"/>
    <property type="evidence" value="ECO:0007669"/>
    <property type="project" value="TreeGrafter"/>
</dbReference>
<dbReference type="PROSITE" id="PS50075">
    <property type="entry name" value="CARRIER"/>
    <property type="match status" value="5"/>
</dbReference>
<dbReference type="InterPro" id="IPR020806">
    <property type="entry name" value="PKS_PP-bd"/>
</dbReference>
<evidence type="ECO:0000256" key="2">
    <source>
        <dbReference type="ARBA" id="ARBA00022450"/>
    </source>
</evidence>
<dbReference type="InterPro" id="IPR020802">
    <property type="entry name" value="TesA-like"/>
</dbReference>
<name>H6N1H5_GORPV</name>
<dbReference type="SUPFAM" id="SSF56801">
    <property type="entry name" value="Acetyl-CoA synthetase-like"/>
    <property type="match status" value="4"/>
</dbReference>
<dbReference type="Gene3D" id="3.30.300.30">
    <property type="match status" value="4"/>
</dbReference>
<dbReference type="GO" id="GO:0008610">
    <property type="term" value="P:lipid biosynthetic process"/>
    <property type="evidence" value="ECO:0007669"/>
    <property type="project" value="UniProtKB-ARBA"/>
</dbReference>
<keyword evidence="6" id="KW-1185">Reference proteome</keyword>
<dbReference type="InterPro" id="IPR029058">
    <property type="entry name" value="AB_hydrolase_fold"/>
</dbReference>
<evidence type="ECO:0000313" key="6">
    <source>
        <dbReference type="Proteomes" id="UP000009154"/>
    </source>
</evidence>
<dbReference type="InterPro" id="IPR036736">
    <property type="entry name" value="ACP-like_sf"/>
</dbReference>
<dbReference type="SMART" id="SM00824">
    <property type="entry name" value="PKS_TE"/>
    <property type="match status" value="1"/>
</dbReference>
<dbReference type="PROSITE" id="PS00455">
    <property type="entry name" value="AMP_BINDING"/>
    <property type="match status" value="3"/>
</dbReference>
<dbReference type="EMBL" id="CP003119">
    <property type="protein sequence ID" value="AFA72186.1"/>
    <property type="molecule type" value="Genomic_DNA"/>
</dbReference>
<dbReference type="InterPro" id="IPR023213">
    <property type="entry name" value="CAT-like_dom_sf"/>
</dbReference>
<sequence length="5397" mass="569899">MIRRFELNAAQRALWTTSQALPDLPLNIAQYVELRGHIDVEAFLRHTTEAVRNGQFMQVRYEQTPDGPVGIYDPSLHDNPEYLDLRGESDPIAAAHAFMRHDYSRPVDPATDRVMFGWLLHLADEHFYFYNRAHHLVVDGISGKDAIRSLLDAYTAGLAGEPIADRGPVDFGAPARADAEYRASTRYITDRDYWRDRLADMPIPASLAHRSGPPAPVSRAISAAIPDATMTALEHAATTHRSTVPAVIATALAAYLSRATGRDDVILNLPVAARTTAALRRTPLPVSNVVPLRTGVGATVTLADALRTTSAAMMGALRHQRYRYEDIRADLAADGATGGLGNPLGHRGLAGPMLNLMLFDREFRCGEATATFHVLSTSPVDDLSVNLYPRAGQDDGLILAIEANPHRYDDAEVAEHHRQILAMLAAFTDALTADEASIVGDLPLRVDPPAPPDHAPVRQRTLPEILASTVRAHPDAVAVEVISDTGHEVLTYRQLDAHAQTLANRLSVAGARPGRTVAIEMPRGRDQLLAWWAVAYTGATILLLDPGQPAARRARILQTAAPAAILTSLDDLPATLAPRSQPAVHLDDTAYLVFTSGTTGEPKPIAVTHRGLAALIEAQRPIFGDRPGSPPRIAALASPLFDAAHFEIVAAAATAGTLVPCRADSPLGAQFVAGAVTHVVATPSVLATVGSADLPRVIASVGEALPRAQADALALGHRLVNLYGPAEFTIWATHAELTDGAGPETIAPIGTPIDGTQAIVLDRRLRPVPPGVIGELYLAGPQVAQGYPGLPGQTAQRFVACPWRATQRMYRTGDLARTHPGSGALHFHGRADDQISVRGVRIEPAEIEHAATRFDGVAAAAAVPGEHGVDLAVVLDAGADRAHLPGDLRRHLAVELPPAMWPQRIAVLAALPVSSGGKLDRRAVAALVAAAEQDVVADVAPQGALEESVADAVAELLGIDRPSMASDLISLGATSLHAVTLRDRIGSGALGLGELLAARNLREVARLLADSAESATEPAPCPTAPGPMPATATQRAMVVGHRLMPESAVDTVHFSVTLPDTRALVARAVIGDLIARHEILRTVLHVDGAQIYATVRSADDAVAEIVDGGVELPDLIGSIPLRLSVDEVDGASVVSVVAHHVLVDDRSLEILLDDARTAWTARTTGAAPEWPSPATGYAAAAAADATRLGGVADPDSKAAAHLRFWRTTLADLPARDRLPADLPRADRVTGPAEARWCAVDLPDAESVTVKAAQRHVTVAEWLHAALVVTMRTLTGEDDTVVVIPALGRSTASAAAVGMFVNPIAIRVRAEPTASLDAVVAATAEAMRRGFDHAALPFGEVVRAGDPGRDLFGWPLSDVVVTHRESLPADGPTVTVAPATQALIPLKIDTELDRAHNRLHLRLTYRRDWFSPQRAQELLDAVAGVIRHMGGGGELPTLLDSLRTPVPVSQPPLEAVGSAPVDVGIRSTALVLAAIGDVLNHHVALDDRLLDLGATSLSVMQIGAALGERTGLAIEMRDVAAADTVADLCVLVERAIPADAAAYQAPAPTLTPQQEELWVLLQMQPDTTVYHLPVLLTLAPQVSAAEARAALVDVALRHPALRTIIEPGDGHGRPVPRVLPTDEAAALVLVETQPIGVLADAVRRPFDVSRELAWRAVIDDPHDATGVRVLLTGHHILVDAWSMRILVDEFASALDARASGTAEPFEPAPPAHRTPPDAEAVADAEKYWAGRLDGAPEHLCLPEPARPDISDVAPGAVRYLDRAVTAQTLENITRLAAHAGTTAHSVLRVALDATLAVYTGTDDVVIAAPIAGRESTADLTEVGMLVQTVLLRSTGVGRQPVRAALAGAAAELDDARAHAHLGYRGIADAAGVHGLGTSPAFLDVILAYGAGAPDPGDTALITGAEPIRVGTARTALEFTIDTVGVDAPELRITVTVAAHRTDAVAAALLVDTFVATIEALATATPDTLVEDCLPPVAGPHPAAERRTEPRDPIAAFAGHVVEQPAAVAVIDGDASVSYADLGRRVRDVAQRLTEVGVRAGDRVALMMGRHADTVAAILAVLEIDAVYVPIDPSYPAARIEMILADADPVAVIGDAGVIKQRENHRIDPAAGAGAAYIIYTSGSTGTPKGVQIGRAALAAMLGAALDAVGVRRGAVWSWTHSYAFDFSVWEILGALTSGGRIVVIDRDTVLDPRALIAALATHRVEILSQTPTSFARITDTELVGEDATLPALRRVVFGGEALDPPSLREWAAGHPGVRLVNMYGITETTVHLTHTEVDVDDRRSIIGSALDGVDLRVLDDRLRPVPVGGCGELYASGEQLGDGYLGATAVTATRFVADPGGRGTRLYRTGDLVRVLSDTQGDKHSGLRLAHLGRRDHQVQIRGHRVEPSEIAVVLRAQPGVTDARILVDTGAFRGDERIVAFVHTADPSITEPVLLAACAAVLPAHATPARIGTVTEWPMTDTGKLDRGALLAGLRTTAPPTTASPATRPFTDTEAVIARAVADVAGADPAALMPSSNFFTEGGTSLSAARLCALLTGQGMTVTVADVFAHPTIEALAGLTGPATGDEMPALTARDTAGPLPLSPEQEDLWLRWRATPDFTGQLLPIAVPVKAGRDRLIEALDVLLDRHDVLRTSFPIGADGTVYQQLWGTAAASEWLRTQLDGAGTDQALRAASSVAAAMTALTIPIDLTRDLPWRVSLVDDADGDTDRIWLVAVIHHIAVDGESLDILASDLQDLLAAEPGTEATAPALPVLPAVRYRDYSVWRQETLALRRDMLRAYWQSVFTEPIEPLDLPGMDLAAHAASAGTGTTRVVATLPPSTVRGLHRLAVDHHSTLYVVIHTALAAVLARSARCPVITTGAATSGRLDAQLRRVAGLFARTVPLRVEIDVEVPFADLLAQVTEVDLGAFGHADLPLAEIAEIADPRRTTIGRPLVDVALGLLDGPIGRGYLNSENVVPLHGLDVVGVREGDGLHLAVTCAAEVADAHRVGALLDGMVAVLEGAAADASTVIAAILSRTTRDQVPGAGPADRGTRWESLADLLAAGVRRAPDLCAVDDPETGQTLSFTALDQRSTALARHLISGGIGPGDTLVLQLSRSVWSVIAVHAVAKTGAAFVNVDPADPPYRRHQRIAHAGARTVLEAADLADLAAETADARPFDVNERLRPLLADDLAYLTFTSGTTGPPKAVAVTQRGLGDLARDAASRMALQPGESALHTYDLGFDAHLMGLLPVHYSAGTVVVCPQHIVGGDDLAALLVERRVAVLLTTPSVLATLRTDGAGALRHVVVGGEPLPAALVRRWDPYVTLTNEYGPTEATVAASATEVTTDGPVGIGSGLGATELHVLDDRLRPVPDWTVGELYLCGPALARGYNDESALTATSFVASPYGDGVRMYRTGDDVHRTADGMIVFGGRRDDQLKVRGIRVEAGEIDAALESFGEVDAAVSQVRLSSAGEKILVAWVVPAPGAVIDAAGLRDRLADVLPRTIIPSAIGAIDTLPIGRNGKLELSRLVTPLPGRGDADAPATSTEGRVAAVWAELLGVAADSVTTDSDFFALGGTSLSATRAQSRLAAEFEREVPLALLFSARTVGEVSRRLDALTPGRSVPAPRHRPRPEHLPLSYAQRRMWIHHRIEPESTAYHVPMILRIGPDVDLRRVRSAVEAVIAAHESLRTVFVVTPDGPEQRLAEAQPPVVTEAQPPVVTEAQPTVVTERRVGAAGLRHEITESLRAPFDLARQIPVRVEVVTVEDAAERYVVVTMHHIAVDGWSMRILVADLVRGLHGERLDEHRLTYADYTRWQHDVLGDPADPESRYSRDVAYWTEALDGVETPLRLPVRPASPGARGGRVRAHVPAAVAKSVGRVAADSSASVFHAVHTALALVLGRWTGRSDLVIGVPVHGRSAAEWESVVGMFVNTVAVRTHLDPDAGIAAALKHVREVAVTGAAHAELPYDAVVRAVRPDARGGGDPLISVLLVNQDVLPEAVGDFGSDTAISVASELMAETGAAIDAKFDVEVVLSGQGRSRGLDDGFDITVVHAARVSSAVAQALLDDVVETFAGLAASGSALPQPAARTFDGAFPDPAQPSVAVGGEDLGDDHPLVVRIASVMAAVLGVDGESVRPQDEFFALGGTSLSATQVASVLAEQLGRPVPTRLLFDHPSPAALASVLGDVTPPVADPWDPSADTDTTDLPLAPTQRRMWVSHRLADSESGGTGMYAVPVAVAVPAGTTTSRVLEVVGQIVERHPALRTVYRDGPDGPHQIVQPHAMPPVSWVRNVDLTAAVTHEIISSPFDLAADTPPVRVTLILDDAEPVGLVLVAHHITLDGESAGILHRDLTILLAGGDPGPAPVGFAAVAHRLLADESAQRQRQLDFWAHTLDGYPGRLDLATQRPVLRNLSTHTVVRTLDVGLSEAITEVAEAEFATPFHVLHTALVLALAVEAGTDDVAVTTPASLRRHPAMRATVGMLVSTVVLRTRLRASETLAELVVRVRDTDLAAVDNAMVGVDDLVALAEMPRDAGRHPLVQVSFSMVDAEMSAAGLVDPDIWRGTAPPVDAHTLSPDSEFDLQVVAVEGNGTWRLGLVYARDLFAEHEIGALADRLELAVRAVVQTPQLRVSAVPLLLVGERDYLDAAVDHRPARQPVTIAEFWTRTVARHPELIAVDDGDRVVRYRDLDSWISVTARRLRERGLGPGDAVALAIPRSIEAVVGFWAVTRIGATCVLVDVGYPEARIQRVIAAASARRIGLGDIPRQPEGPVEPEPVSAVSPDHLAYVITTSGTTGIPNAVGVTHRGVWRLAHTSQTPGSVLDRVAAISSPGFDATIFDLLMPVFVGGTHVVVPPELTGGAGLTAWLARLQVTTFFATPAVLDTLDPRALPVVREVYLGGETVPRDLADRWAQSATVTSVYGPTETTVYATARRHRIGEPVGIGFPLPGTGAVVLDAMLRPCAPGRIGELYLLGDGLARGYLGDPALTACRFVAGPGGQRLYRTGDLVRWDPRGTGLRYVSRADGQVKIRGQRVEPAEIDAVLRSAGAQQAATVLVSGHSGEVLVGYVVGAVDVARVLEHCRSVLPRHMVPSQIVVVDELPRTGSGKLDRARLPEPTWTHSSSVPVTPTEVAVVQAFSEILGARVGMEDDFFAAGGTSLALLRLCEAITERVGVRVSAAQVFAHPTPAGVVGGLGGSSPADDIVLEFPDAGTGPIVWCVHPASGVATDYRPLAQTWHDRRVLGLQLPGLIDAGPQPDSVPALVEEYLAAMRRRQPSGPYRLLGWSLGGVLAQEIARRLADDGDEVQMLVLLDSYIPDEMPADAGELDTAVASHLDPGVIARYQQRIEALVEAIRAHRPRPVSVSRAVYVAAAGSHGFRGWESLVAGMDVLDVGAPHAGFGQPDVMGAIGELVAEVVARSG</sequence>
<organism evidence="5 6">
    <name type="scientific">Gordonia polyisoprenivorans (strain DSM 44266 / VH2)</name>
    <dbReference type="NCBI Taxonomy" id="1112204"/>
    <lineage>
        <taxon>Bacteria</taxon>
        <taxon>Bacillati</taxon>
        <taxon>Actinomycetota</taxon>
        <taxon>Actinomycetes</taxon>
        <taxon>Mycobacteriales</taxon>
        <taxon>Gordoniaceae</taxon>
        <taxon>Gordonia</taxon>
    </lineage>
</organism>
<dbReference type="PANTHER" id="PTHR45527">
    <property type="entry name" value="NONRIBOSOMAL PEPTIDE SYNTHETASE"/>
    <property type="match status" value="1"/>
</dbReference>
<dbReference type="InterPro" id="IPR001242">
    <property type="entry name" value="Condensation_dom"/>
</dbReference>
<dbReference type="Pfam" id="PF00550">
    <property type="entry name" value="PP-binding"/>
    <property type="match status" value="5"/>
</dbReference>
<keyword evidence="3" id="KW-0597">Phosphoprotein</keyword>
<dbReference type="eggNOG" id="COG1020">
    <property type="taxonomic scope" value="Bacteria"/>
</dbReference>
<dbReference type="Gene3D" id="3.30.559.10">
    <property type="entry name" value="Chloramphenicol acetyltransferase-like domain"/>
    <property type="match status" value="6"/>
</dbReference>
<dbReference type="Gene3D" id="3.30.559.30">
    <property type="entry name" value="Nonribosomal peptide synthetase, condensation domain"/>
    <property type="match status" value="6"/>
</dbReference>
<dbReference type="InterPro" id="IPR009081">
    <property type="entry name" value="PP-bd_ACP"/>
</dbReference>
<evidence type="ECO:0000259" key="4">
    <source>
        <dbReference type="PROSITE" id="PS50075"/>
    </source>
</evidence>
<dbReference type="CDD" id="cd05930">
    <property type="entry name" value="A_NRPS"/>
    <property type="match status" value="4"/>
</dbReference>
<dbReference type="NCBIfam" id="NF003417">
    <property type="entry name" value="PRK04813.1"/>
    <property type="match status" value="4"/>
</dbReference>
<feature type="domain" description="Carrier" evidence="4">
    <location>
        <begin position="4092"/>
        <end position="4166"/>
    </location>
</feature>
<feature type="domain" description="Carrier" evidence="4">
    <location>
        <begin position="1457"/>
        <end position="1535"/>
    </location>
</feature>
<feature type="domain" description="Carrier" evidence="4">
    <location>
        <begin position="5101"/>
        <end position="5175"/>
    </location>
</feature>
<feature type="domain" description="Carrier" evidence="4">
    <location>
        <begin position="3520"/>
        <end position="3597"/>
    </location>
</feature>
<dbReference type="InterPro" id="IPR010071">
    <property type="entry name" value="AA_adenyl_dom"/>
</dbReference>
<dbReference type="UniPathway" id="UPA00011"/>
<dbReference type="SMART" id="SM00823">
    <property type="entry name" value="PKS_PP"/>
    <property type="match status" value="6"/>
</dbReference>
<dbReference type="RefSeq" id="WP_014359087.1">
    <property type="nucleotide sequence ID" value="NC_016906.1"/>
</dbReference>
<protein>
    <submittedName>
        <fullName evidence="5">Putative non-ribosomal peptide synthetase</fullName>
    </submittedName>
</protein>
<keyword evidence="2" id="KW-0596">Phosphopantetheine</keyword>
<dbReference type="SUPFAM" id="SSF53474">
    <property type="entry name" value="alpha/beta-Hydrolases"/>
    <property type="match status" value="1"/>
</dbReference>
<dbReference type="InterPro" id="IPR000873">
    <property type="entry name" value="AMP-dep_synth/lig_dom"/>
</dbReference>
<dbReference type="NCBIfam" id="TIGR01733">
    <property type="entry name" value="AA-adenyl-dom"/>
    <property type="match status" value="2"/>
</dbReference>
<evidence type="ECO:0000313" key="5">
    <source>
        <dbReference type="EMBL" id="AFA72186.1"/>
    </source>
</evidence>
<accession>H6N1H5</accession>
<dbReference type="Pfam" id="PF13193">
    <property type="entry name" value="AMP-binding_C"/>
    <property type="match status" value="1"/>
</dbReference>
<dbReference type="KEGG" id="gpo:GPOL_c11240"/>
<feature type="domain" description="Carrier" evidence="4">
    <location>
        <begin position="2488"/>
        <end position="2564"/>
    </location>
</feature>
<dbReference type="GeneID" id="90158194"/>
<evidence type="ECO:0000256" key="3">
    <source>
        <dbReference type="ARBA" id="ARBA00022553"/>
    </source>
</evidence>
<dbReference type="STRING" id="1112204.GPOL_c11240"/>
<dbReference type="SUPFAM" id="SSF47336">
    <property type="entry name" value="ACP-like"/>
    <property type="match status" value="6"/>
</dbReference>
<dbReference type="InterPro" id="IPR045851">
    <property type="entry name" value="AMP-bd_C_sf"/>
</dbReference>
<dbReference type="GO" id="GO:0005737">
    <property type="term" value="C:cytoplasm"/>
    <property type="evidence" value="ECO:0007669"/>
    <property type="project" value="TreeGrafter"/>
</dbReference>
<dbReference type="Gene3D" id="1.10.1200.10">
    <property type="entry name" value="ACP-like"/>
    <property type="match status" value="5"/>
</dbReference>
<dbReference type="Pfam" id="PF00501">
    <property type="entry name" value="AMP-binding"/>
    <property type="match status" value="4"/>
</dbReference>